<gene>
    <name evidence="1" type="ORF">DPX16_3292</name>
</gene>
<evidence type="ECO:0000313" key="1">
    <source>
        <dbReference type="EMBL" id="ROI93622.1"/>
    </source>
</evidence>
<evidence type="ECO:0008006" key="3">
    <source>
        <dbReference type="Google" id="ProtNLM"/>
    </source>
</evidence>
<keyword evidence="2" id="KW-1185">Reference proteome</keyword>
<accession>A0A3N0XPL5</accession>
<dbReference type="OrthoDB" id="10061326at2759"/>
<organism evidence="1 2">
    <name type="scientific">Anabarilius grahami</name>
    <name type="common">Kanglang fish</name>
    <name type="synonym">Barilius grahami</name>
    <dbReference type="NCBI Taxonomy" id="495550"/>
    <lineage>
        <taxon>Eukaryota</taxon>
        <taxon>Metazoa</taxon>
        <taxon>Chordata</taxon>
        <taxon>Craniata</taxon>
        <taxon>Vertebrata</taxon>
        <taxon>Euteleostomi</taxon>
        <taxon>Actinopterygii</taxon>
        <taxon>Neopterygii</taxon>
        <taxon>Teleostei</taxon>
        <taxon>Ostariophysi</taxon>
        <taxon>Cypriniformes</taxon>
        <taxon>Xenocyprididae</taxon>
        <taxon>Xenocypridinae</taxon>
        <taxon>Xenocypridinae incertae sedis</taxon>
        <taxon>Anabarilius</taxon>
    </lineage>
</organism>
<proteinExistence type="predicted"/>
<name>A0A3N0XPL5_ANAGA</name>
<dbReference type="EMBL" id="RJVU01066360">
    <property type="protein sequence ID" value="ROI93622.1"/>
    <property type="molecule type" value="Genomic_DNA"/>
</dbReference>
<sequence>MRAIHQSNVFQGHEKDRSLALNTQGSWTTIRGSTRARRVVENAFGTLANRFRVFRSTIFLHPDSVTKITLASACLHNFLCDRRSEAYMTPALADWEDADHRVNEGAWRRDGLGAMQCVPAERSQKPTLATKQQHDLLKGYFVSPAGQVPWQEKYNYN</sequence>
<dbReference type="AlphaFoldDB" id="A0A3N0XPL5"/>
<evidence type="ECO:0000313" key="2">
    <source>
        <dbReference type="Proteomes" id="UP000281406"/>
    </source>
</evidence>
<dbReference type="Proteomes" id="UP000281406">
    <property type="component" value="Unassembled WGS sequence"/>
</dbReference>
<protein>
    <recommendedName>
        <fullName evidence="3">DDE Tnp4 domain-containing protein</fullName>
    </recommendedName>
</protein>
<reference evidence="1 2" key="1">
    <citation type="submission" date="2018-10" db="EMBL/GenBank/DDBJ databases">
        <title>Genome assembly for a Yunnan-Guizhou Plateau 3E fish, Anabarilius grahami (Regan), and its evolutionary and genetic applications.</title>
        <authorList>
            <person name="Jiang W."/>
        </authorList>
    </citation>
    <scope>NUCLEOTIDE SEQUENCE [LARGE SCALE GENOMIC DNA]</scope>
    <source>
        <strain evidence="1">AG-KIZ</strain>
        <tissue evidence="1">Muscle</tissue>
    </source>
</reference>
<comment type="caution">
    <text evidence="1">The sequence shown here is derived from an EMBL/GenBank/DDBJ whole genome shotgun (WGS) entry which is preliminary data.</text>
</comment>